<dbReference type="InterPro" id="IPR039494">
    <property type="entry name" value="F8A"/>
</dbReference>
<dbReference type="AlphaFoldDB" id="A0A8I6R9X2"/>
<dbReference type="PANTHER" id="PTHR16797:SF4">
    <property type="entry name" value="40-KDA HUNTINGTIN-ASSOCIATED PROTEIN"/>
    <property type="match status" value="1"/>
</dbReference>
<evidence type="ECO:0000313" key="2">
    <source>
        <dbReference type="Proteomes" id="UP000494040"/>
    </source>
</evidence>
<proteinExistence type="predicted"/>
<dbReference type="CTD" id="32507"/>
<reference evidence="1" key="1">
    <citation type="submission" date="2022-01" db="UniProtKB">
        <authorList>
            <consortium name="EnsemblMetazoa"/>
        </authorList>
    </citation>
    <scope>IDENTIFICATION</scope>
</reference>
<evidence type="ECO:0000313" key="1">
    <source>
        <dbReference type="EnsemblMetazoa" id="XP_014241289.1"/>
    </source>
</evidence>
<dbReference type="KEGG" id="clec:106662009"/>
<evidence type="ECO:0008006" key="3">
    <source>
        <dbReference type="Google" id="ProtNLM"/>
    </source>
</evidence>
<protein>
    <recommendedName>
        <fullName evidence="3">Factor VIII intron 22 protein</fullName>
    </recommendedName>
</protein>
<sequence>MEFSHLQHPVSEITNYLRNIKFENFYRKFLRKPNASEPSDQFASLAAQCERFDLPQYAALSWLAVAKCESSLEHPNEEATALVKAGRLFLQADSRNIIGCDEHLQGAVSCLRQAEKLWGPDNALSVSLCLEMGETLRKSSPHIAIMYLSRACDLLQHSPPMLLNAQGKLASVKISAGDYHGALSVFTDMVGTVQKITLSPFGVYTDVLVRCEISRVLLILLLRPTPQTISPELAKLVEKYTWVSAPDQKTKSLLSEELFFLLQSLVMACQCQELDAIIELESDLWKYFCNEQKELLECIVEEMNNSEK</sequence>
<keyword evidence="2" id="KW-1185">Reference proteome</keyword>
<dbReference type="GeneID" id="106662009"/>
<dbReference type="Proteomes" id="UP000494040">
    <property type="component" value="Unassembled WGS sequence"/>
</dbReference>
<dbReference type="OMA" id="ELWQYAG"/>
<dbReference type="RefSeq" id="XP_014241289.1">
    <property type="nucleotide sequence ID" value="XM_014385803.2"/>
</dbReference>
<dbReference type="GO" id="GO:0005769">
    <property type="term" value="C:early endosome"/>
    <property type="evidence" value="ECO:0007669"/>
    <property type="project" value="TreeGrafter"/>
</dbReference>
<organism evidence="1 2">
    <name type="scientific">Cimex lectularius</name>
    <name type="common">Bed bug</name>
    <name type="synonym">Acanthia lectularia</name>
    <dbReference type="NCBI Taxonomy" id="79782"/>
    <lineage>
        <taxon>Eukaryota</taxon>
        <taxon>Metazoa</taxon>
        <taxon>Ecdysozoa</taxon>
        <taxon>Arthropoda</taxon>
        <taxon>Hexapoda</taxon>
        <taxon>Insecta</taxon>
        <taxon>Pterygota</taxon>
        <taxon>Neoptera</taxon>
        <taxon>Paraneoptera</taxon>
        <taxon>Hemiptera</taxon>
        <taxon>Heteroptera</taxon>
        <taxon>Panheteroptera</taxon>
        <taxon>Cimicomorpha</taxon>
        <taxon>Cimicidae</taxon>
        <taxon>Cimex</taxon>
    </lineage>
</organism>
<dbReference type="EnsemblMetazoa" id="XM_014385803.2">
    <property type="protein sequence ID" value="XP_014241289.1"/>
    <property type="gene ID" value="LOC106662009"/>
</dbReference>
<dbReference type="InterPro" id="IPR011990">
    <property type="entry name" value="TPR-like_helical_dom_sf"/>
</dbReference>
<dbReference type="OrthoDB" id="10249246at2759"/>
<dbReference type="PANTHER" id="PTHR16797">
    <property type="entry name" value="FACTOR VIII-ASSOCIATED GENE 1"/>
    <property type="match status" value="1"/>
</dbReference>
<accession>A0A8I6R9X2</accession>
<dbReference type="Gene3D" id="1.25.40.10">
    <property type="entry name" value="Tetratricopeptide repeat domain"/>
    <property type="match status" value="1"/>
</dbReference>
<name>A0A8I6R9X2_CIMLE</name>
<dbReference type="GO" id="GO:0099518">
    <property type="term" value="P:vesicle cytoskeletal trafficking"/>
    <property type="evidence" value="ECO:0007669"/>
    <property type="project" value="TreeGrafter"/>
</dbReference>